<dbReference type="EMBL" id="CP023322">
    <property type="protein sequence ID" value="ATY59739.1"/>
    <property type="molecule type" value="Genomic_DNA"/>
</dbReference>
<accession>A0A2H4S9F3</accession>
<gene>
    <name evidence="2" type="ORF">A9K55_003594</name>
</gene>
<name>A0A2H4S9F3_CORMI</name>
<feature type="region of interest" description="Disordered" evidence="1">
    <location>
        <begin position="67"/>
        <end position="115"/>
    </location>
</feature>
<feature type="region of interest" description="Disordered" evidence="1">
    <location>
        <begin position="1"/>
        <end position="23"/>
    </location>
</feature>
<sequence>MQVSQNSSFAVPGLALPSHVHSEPTERVHLVQLPRDDSAPRNISPEPRVYNFFSTTFWWDVARREPTPRALHPNNGGDGPHAPPPATDFPNFDTGPCYGVDGGRARQGTNAMCTP</sequence>
<dbReference type="Proteomes" id="UP000323067">
    <property type="component" value="Chromosome iv"/>
</dbReference>
<proteinExistence type="predicted"/>
<evidence type="ECO:0000313" key="3">
    <source>
        <dbReference type="Proteomes" id="UP000323067"/>
    </source>
</evidence>
<evidence type="ECO:0000256" key="1">
    <source>
        <dbReference type="SAM" id="MobiDB-lite"/>
    </source>
</evidence>
<dbReference type="VEuPathDB" id="FungiDB:A9K55_003594"/>
<protein>
    <submittedName>
        <fullName evidence="2">Uncharacterized protein</fullName>
    </submittedName>
</protein>
<organism evidence="2 3">
    <name type="scientific">Cordyceps militaris</name>
    <name type="common">Caterpillar fungus</name>
    <name type="synonym">Clavaria militaris</name>
    <dbReference type="NCBI Taxonomy" id="73501"/>
    <lineage>
        <taxon>Eukaryota</taxon>
        <taxon>Fungi</taxon>
        <taxon>Dikarya</taxon>
        <taxon>Ascomycota</taxon>
        <taxon>Pezizomycotina</taxon>
        <taxon>Sordariomycetes</taxon>
        <taxon>Hypocreomycetidae</taxon>
        <taxon>Hypocreales</taxon>
        <taxon>Cordycipitaceae</taxon>
        <taxon>Cordyceps</taxon>
    </lineage>
</organism>
<evidence type="ECO:0000313" key="2">
    <source>
        <dbReference type="EMBL" id="ATY59739.1"/>
    </source>
</evidence>
<dbReference type="AlphaFoldDB" id="A0A2H4S9F3"/>
<dbReference type="VEuPathDB" id="FungiDB:CCM_06244"/>
<reference evidence="2 3" key="1">
    <citation type="journal article" date="2017" name="BMC Genomics">
        <title>Chromosome level assembly and secondary metabolite potential of the parasitic fungus Cordyceps militaris.</title>
        <authorList>
            <person name="Kramer G.J."/>
            <person name="Nodwell J.R."/>
        </authorList>
    </citation>
    <scope>NUCLEOTIDE SEQUENCE [LARGE SCALE GENOMIC DNA]</scope>
    <source>
        <strain evidence="2 3">ATCC 34164</strain>
    </source>
</reference>